<dbReference type="AlphaFoldDB" id="A0A4Y2C596"/>
<protein>
    <submittedName>
        <fullName evidence="2">Uncharacterized protein</fullName>
    </submittedName>
</protein>
<organism evidence="2 3">
    <name type="scientific">Araneus ventricosus</name>
    <name type="common">Orbweaver spider</name>
    <name type="synonym">Epeira ventricosa</name>
    <dbReference type="NCBI Taxonomy" id="182803"/>
    <lineage>
        <taxon>Eukaryota</taxon>
        <taxon>Metazoa</taxon>
        <taxon>Ecdysozoa</taxon>
        <taxon>Arthropoda</taxon>
        <taxon>Chelicerata</taxon>
        <taxon>Arachnida</taxon>
        <taxon>Araneae</taxon>
        <taxon>Araneomorphae</taxon>
        <taxon>Entelegynae</taxon>
        <taxon>Araneoidea</taxon>
        <taxon>Araneidae</taxon>
        <taxon>Araneus</taxon>
    </lineage>
</organism>
<sequence length="156" mass="17817">MMVSALSKALSFPARTADETLGDSSKDVQKTKKKNEDKDVRSRTTHSIFKDHLTRSESIHPCDPKTALFIVSRTDRDVTWKSVEKSGSRVLKEMSRKLSRFRSQSRQNVHYISRQGQESCSCRCQSFHTYTCKSLPNHKTKIAGKRHCMLVTLLPS</sequence>
<name>A0A4Y2C596_ARAVE</name>
<evidence type="ECO:0000256" key="1">
    <source>
        <dbReference type="SAM" id="MobiDB-lite"/>
    </source>
</evidence>
<dbReference type="EMBL" id="BGPR01000149">
    <property type="protein sequence ID" value="GBL99552.1"/>
    <property type="molecule type" value="Genomic_DNA"/>
</dbReference>
<reference evidence="2 3" key="1">
    <citation type="journal article" date="2019" name="Sci. Rep.">
        <title>Orb-weaving spider Araneus ventricosus genome elucidates the spidroin gene catalogue.</title>
        <authorList>
            <person name="Kono N."/>
            <person name="Nakamura H."/>
            <person name="Ohtoshi R."/>
            <person name="Moran D.A.P."/>
            <person name="Shinohara A."/>
            <person name="Yoshida Y."/>
            <person name="Fujiwara M."/>
            <person name="Mori M."/>
            <person name="Tomita M."/>
            <person name="Arakawa K."/>
        </authorList>
    </citation>
    <scope>NUCLEOTIDE SEQUENCE [LARGE SCALE GENOMIC DNA]</scope>
</reference>
<proteinExistence type="predicted"/>
<comment type="caution">
    <text evidence="2">The sequence shown here is derived from an EMBL/GenBank/DDBJ whole genome shotgun (WGS) entry which is preliminary data.</text>
</comment>
<dbReference type="Proteomes" id="UP000499080">
    <property type="component" value="Unassembled WGS sequence"/>
</dbReference>
<gene>
    <name evidence="2" type="ORF">AVEN_68819_1</name>
</gene>
<feature type="region of interest" description="Disordered" evidence="1">
    <location>
        <begin position="18"/>
        <end position="44"/>
    </location>
</feature>
<evidence type="ECO:0000313" key="3">
    <source>
        <dbReference type="Proteomes" id="UP000499080"/>
    </source>
</evidence>
<keyword evidence="3" id="KW-1185">Reference proteome</keyword>
<feature type="compositionally biased region" description="Basic and acidic residues" evidence="1">
    <location>
        <begin position="24"/>
        <end position="44"/>
    </location>
</feature>
<evidence type="ECO:0000313" key="2">
    <source>
        <dbReference type="EMBL" id="GBL99552.1"/>
    </source>
</evidence>
<accession>A0A4Y2C596</accession>